<sequence>MDTIPNPKRTVTVQMVPQLAPVDALGNKEPNANWDPDLNLNITHPCPVPALVPKATQATEAVNNPNKATTPCTPASSETPRAALTANPTLSTNGERRRSDGQRMDTGTSQQCISDCKPEGCMGSNTNIRVPAASPLPSSPAPSLLAPSTTADSRSAGLSSAVTPLTSSKGDMQTNDCRDKALAARAGEGERAEVQEQNHRSSTSAESQTKAAKEAAQHQTPAPTGEHENNSASETKRARHDKSGSTGVKSPLLQSVSSKDCSGVTVTSVLPNTATSNVGQSTPPQPETKMNVLEITQPPNSPCTQTGPVKADEPPNHRKQGTQASSNTAIPDKTTDATLKTESSIVVPVKDSPPQKCSQMASAGPPKSPSPTPPLANTASPQPPSTQSHSHAEVTDEAIQTQGGTDDDKKTTHCKLYREASTMTATPDASPAPPKQRQDVEVQAVANVRNQCVSTSPSLFPHTQPKMPACPQTEEAENLTMVYQVEATGKHTLLSTETHLASATALAPISSTQAPQSGAVHTDAAQQQEARLGTKPKESGPTSCNSQIGLVPLQPVYQINIEPCTLSTTQAGCHPMVAGPTAGVQSKGLAEQKGPREEKAAEARRAMSAPEPVPAPVQRAKLPTDKPQSVSLPPPTSTAKTGGKESAAAMAVSIASSAAVVEQKRASAVTTSAASMAGKTPAEPKLEPDHEAEDKEDAKQSSKSSKTVHDVVWDEQGMTWEVYGASLDPESLGFAIQSHLQCKIKEHEKKIIAQTNIRKSLSSESPAGRKGKRRQTNVFRSMFQNVRRPNCCVRPPPSSVLD</sequence>
<gene>
    <name evidence="4" type="ORF">ACEWY4_007264</name>
</gene>
<evidence type="ECO:0000313" key="4">
    <source>
        <dbReference type="EMBL" id="KAL2098057.1"/>
    </source>
</evidence>
<feature type="domain" description="G protein-regulated inducer of neurite outgrowth C-terminal" evidence="3">
    <location>
        <begin position="673"/>
        <end position="797"/>
    </location>
</feature>
<dbReference type="AlphaFoldDB" id="A0ABD1KG58"/>
<dbReference type="Proteomes" id="UP001591681">
    <property type="component" value="Unassembled WGS sequence"/>
</dbReference>
<protein>
    <recommendedName>
        <fullName evidence="3">G protein-regulated inducer of neurite outgrowth C-terminal domain-containing protein</fullName>
    </recommendedName>
</protein>
<feature type="compositionally biased region" description="Basic and acidic residues" evidence="2">
    <location>
        <begin position="682"/>
        <end position="700"/>
    </location>
</feature>
<name>A0ABD1KG58_9TELE</name>
<feature type="region of interest" description="Disordered" evidence="2">
    <location>
        <begin position="512"/>
        <end position="546"/>
    </location>
</feature>
<evidence type="ECO:0000259" key="3">
    <source>
        <dbReference type="Pfam" id="PF15235"/>
    </source>
</evidence>
<evidence type="ECO:0000256" key="2">
    <source>
        <dbReference type="SAM" id="MobiDB-lite"/>
    </source>
</evidence>
<reference evidence="4 5" key="1">
    <citation type="submission" date="2024-09" db="EMBL/GenBank/DDBJ databases">
        <title>A chromosome-level genome assembly of Gray's grenadier anchovy, Coilia grayii.</title>
        <authorList>
            <person name="Fu Z."/>
        </authorList>
    </citation>
    <scope>NUCLEOTIDE SEQUENCE [LARGE SCALE GENOMIC DNA]</scope>
    <source>
        <strain evidence="4">G4</strain>
        <tissue evidence="4">Muscle</tissue>
    </source>
</reference>
<feature type="compositionally biased region" description="Basic and acidic residues" evidence="2">
    <location>
        <begin position="94"/>
        <end position="103"/>
    </location>
</feature>
<feature type="compositionally biased region" description="Basic and acidic residues" evidence="2">
    <location>
        <begin position="593"/>
        <end position="605"/>
    </location>
</feature>
<comment type="function">
    <text evidence="1">May be involved in neurite outgrowth.</text>
</comment>
<feature type="region of interest" description="Disordered" evidence="2">
    <location>
        <begin position="756"/>
        <end position="777"/>
    </location>
</feature>
<feature type="region of interest" description="Disordered" evidence="2">
    <location>
        <begin position="60"/>
        <end position="410"/>
    </location>
</feature>
<feature type="compositionally biased region" description="Polar residues" evidence="2">
    <location>
        <begin position="200"/>
        <end position="210"/>
    </location>
</feature>
<feature type="region of interest" description="Disordered" evidence="2">
    <location>
        <begin position="583"/>
        <end position="644"/>
    </location>
</feature>
<dbReference type="EMBL" id="JBHFQA010000006">
    <property type="protein sequence ID" value="KAL2098057.1"/>
    <property type="molecule type" value="Genomic_DNA"/>
</dbReference>
<evidence type="ECO:0000256" key="1">
    <source>
        <dbReference type="ARBA" id="ARBA00002358"/>
    </source>
</evidence>
<comment type="caution">
    <text evidence="4">The sequence shown here is derived from an EMBL/GenBank/DDBJ whole genome shotgun (WGS) entry which is preliminary data.</text>
</comment>
<keyword evidence="5" id="KW-1185">Reference proteome</keyword>
<feature type="compositionally biased region" description="Low complexity" evidence="2">
    <location>
        <begin position="375"/>
        <end position="389"/>
    </location>
</feature>
<dbReference type="PANTHER" id="PTHR15718:SF6">
    <property type="entry name" value="G PROTEIN-REGULATED INDUCER OF NEURITE OUTGROWTH 3"/>
    <property type="match status" value="1"/>
</dbReference>
<dbReference type="InterPro" id="IPR032745">
    <property type="entry name" value="GRIN_C"/>
</dbReference>
<feature type="compositionally biased region" description="Basic and acidic residues" evidence="2">
    <location>
        <begin position="176"/>
        <end position="199"/>
    </location>
</feature>
<feature type="compositionally biased region" description="Low complexity" evidence="2">
    <location>
        <begin position="131"/>
        <end position="151"/>
    </location>
</feature>
<evidence type="ECO:0000313" key="5">
    <source>
        <dbReference type="Proteomes" id="UP001591681"/>
    </source>
</evidence>
<feature type="compositionally biased region" description="Polar residues" evidence="2">
    <location>
        <begin position="60"/>
        <end position="79"/>
    </location>
</feature>
<dbReference type="PANTHER" id="PTHR15718">
    <property type="entry name" value="G PROTEIN-REGULATED INDUCER OF NEURITE OUTGROWTH C-TERMINAL DOMAIN-CONTAINING PROTEIN"/>
    <property type="match status" value="1"/>
</dbReference>
<dbReference type="Pfam" id="PF15235">
    <property type="entry name" value="GRIN_C"/>
    <property type="match status" value="1"/>
</dbReference>
<feature type="compositionally biased region" description="Polar residues" evidence="2">
    <location>
        <begin position="756"/>
        <end position="765"/>
    </location>
</feature>
<organism evidence="4 5">
    <name type="scientific">Coilia grayii</name>
    <name type="common">Gray's grenadier anchovy</name>
    <dbReference type="NCBI Taxonomy" id="363190"/>
    <lineage>
        <taxon>Eukaryota</taxon>
        <taxon>Metazoa</taxon>
        <taxon>Chordata</taxon>
        <taxon>Craniata</taxon>
        <taxon>Vertebrata</taxon>
        <taxon>Euteleostomi</taxon>
        <taxon>Actinopterygii</taxon>
        <taxon>Neopterygii</taxon>
        <taxon>Teleostei</taxon>
        <taxon>Clupei</taxon>
        <taxon>Clupeiformes</taxon>
        <taxon>Clupeoidei</taxon>
        <taxon>Engraulidae</taxon>
        <taxon>Coilinae</taxon>
        <taxon>Coilia</taxon>
    </lineage>
</organism>
<feature type="region of interest" description="Disordered" evidence="2">
    <location>
        <begin position="669"/>
        <end position="708"/>
    </location>
</feature>
<feature type="compositionally biased region" description="Polar residues" evidence="2">
    <location>
        <begin position="244"/>
        <end position="282"/>
    </location>
</feature>
<feature type="compositionally biased region" description="Polar residues" evidence="2">
    <location>
        <begin position="152"/>
        <end position="175"/>
    </location>
</feature>
<accession>A0ABD1KG58</accession>
<proteinExistence type="predicted"/>
<dbReference type="InterPro" id="IPR026646">
    <property type="entry name" value="GPRIN2-like/GPRIN3"/>
</dbReference>